<dbReference type="Proteomes" id="UP000011728">
    <property type="component" value="Chromosome"/>
</dbReference>
<dbReference type="PATRIC" id="fig|931276.5.peg.1654"/>
<reference evidence="2 3" key="1">
    <citation type="submission" date="2013-02" db="EMBL/GenBank/DDBJ databases">
        <title>Genome sequence of Clostridium saccharoperbutylacetonicum N1-4(HMT).</title>
        <authorList>
            <person name="Poehlein A."/>
            <person name="Daniel R."/>
        </authorList>
    </citation>
    <scope>NUCLEOTIDE SEQUENCE [LARGE SCALE GENOMIC DNA]</scope>
    <source>
        <strain evidence="3">N1-4(HMT)</strain>
    </source>
</reference>
<evidence type="ECO:0000313" key="2">
    <source>
        <dbReference type="EMBL" id="AGF55453.1"/>
    </source>
</evidence>
<evidence type="ECO:0000256" key="1">
    <source>
        <dbReference type="SAM" id="Phobius"/>
    </source>
</evidence>
<dbReference type="HOGENOM" id="CLU_1000051_0_0_9"/>
<name>M1MGH5_9CLOT</name>
<keyword evidence="1" id="KW-0812">Transmembrane</keyword>
<evidence type="ECO:0000313" key="3">
    <source>
        <dbReference type="Proteomes" id="UP000011728"/>
    </source>
</evidence>
<dbReference type="EMBL" id="CP004121">
    <property type="protein sequence ID" value="AGF55453.1"/>
    <property type="molecule type" value="Genomic_DNA"/>
</dbReference>
<keyword evidence="1" id="KW-1133">Transmembrane helix</keyword>
<proteinExistence type="predicted"/>
<organism evidence="2 3">
    <name type="scientific">Clostridium saccharoperbutylacetonicum N1-4(HMT)</name>
    <dbReference type="NCBI Taxonomy" id="931276"/>
    <lineage>
        <taxon>Bacteria</taxon>
        <taxon>Bacillati</taxon>
        <taxon>Bacillota</taxon>
        <taxon>Clostridia</taxon>
        <taxon>Eubacteriales</taxon>
        <taxon>Clostridiaceae</taxon>
        <taxon>Clostridium</taxon>
    </lineage>
</organism>
<keyword evidence="3" id="KW-1185">Reference proteome</keyword>
<gene>
    <name evidence="2" type="ORF">Cspa_c16830</name>
</gene>
<protein>
    <submittedName>
        <fullName evidence="2">Uncharacterized protein</fullName>
    </submittedName>
</protein>
<keyword evidence="1" id="KW-0472">Membrane</keyword>
<sequence>MGEKEKTFLGFLGLIISIIIFCIVIFNTIDSDSIKVNTLSGKMIDYLCQNKYEEFYENLSCDEFPDLNKFIIYQENMKQILGNIKSYRSIGIYKNNSLDEKNSFSAAYDINFENFSDKKVRMILTFKCMNNKWQVSKYKIESENQNDNIELRNDIKYINMSIKDDNKEISDVRKMALDIIEKYNNGEYKYIYSILDYELKKKGNEDEFLKYLEKQNNTYGKISNIKFDRGEVGKDKSEYKLDYHYIEEKTNKKIYLTFWIRNKDKLYLSGINFSENVW</sequence>
<dbReference type="RefSeq" id="WP_015391774.1">
    <property type="nucleotide sequence ID" value="NC_020291.1"/>
</dbReference>
<dbReference type="KEGG" id="csr:Cspa_c16830"/>
<accession>M1MGH5</accession>
<dbReference type="AlphaFoldDB" id="M1MGH5"/>
<feature type="transmembrane region" description="Helical" evidence="1">
    <location>
        <begin position="7"/>
        <end position="29"/>
    </location>
</feature>